<dbReference type="STRING" id="4572.M7YW02"/>
<name>M7YW02_TRIUA</name>
<reference evidence="2" key="1">
    <citation type="journal article" date="2013" name="Nature">
        <title>Draft genome of the wheat A-genome progenitor Triticum urartu.</title>
        <authorList>
            <person name="Ling H.Q."/>
            <person name="Zhao S."/>
            <person name="Liu D."/>
            <person name="Wang J."/>
            <person name="Sun H."/>
            <person name="Zhang C."/>
            <person name="Fan H."/>
            <person name="Li D."/>
            <person name="Dong L."/>
            <person name="Tao Y."/>
            <person name="Gao C."/>
            <person name="Wu H."/>
            <person name="Li Y."/>
            <person name="Cui Y."/>
            <person name="Guo X."/>
            <person name="Zheng S."/>
            <person name="Wang B."/>
            <person name="Yu K."/>
            <person name="Liang Q."/>
            <person name="Yang W."/>
            <person name="Lou X."/>
            <person name="Chen J."/>
            <person name="Feng M."/>
            <person name="Jian J."/>
            <person name="Zhang X."/>
            <person name="Luo G."/>
            <person name="Jiang Y."/>
            <person name="Liu J."/>
            <person name="Wang Z."/>
            <person name="Sha Y."/>
            <person name="Zhang B."/>
            <person name="Wu H."/>
            <person name="Tang D."/>
            <person name="Shen Q."/>
            <person name="Xue P."/>
            <person name="Zou S."/>
            <person name="Wang X."/>
            <person name="Liu X."/>
            <person name="Wang F."/>
            <person name="Yang Y."/>
            <person name="An X."/>
            <person name="Dong Z."/>
            <person name="Zhang K."/>
            <person name="Zhang X."/>
            <person name="Luo M.C."/>
            <person name="Dvorak J."/>
            <person name="Tong Y."/>
            <person name="Wang J."/>
            <person name="Yang H."/>
            <person name="Li Z."/>
            <person name="Wang D."/>
            <person name="Zhang A."/>
            <person name="Wang J."/>
        </authorList>
    </citation>
    <scope>NUCLEOTIDE SEQUENCE</scope>
</reference>
<feature type="compositionally biased region" description="Low complexity" evidence="1">
    <location>
        <begin position="63"/>
        <end position="101"/>
    </location>
</feature>
<evidence type="ECO:0000256" key="1">
    <source>
        <dbReference type="SAM" id="MobiDB-lite"/>
    </source>
</evidence>
<protein>
    <submittedName>
        <fullName evidence="2">Uncharacterized protein</fullName>
    </submittedName>
</protein>
<dbReference type="AlphaFoldDB" id="M7YW02"/>
<feature type="region of interest" description="Disordered" evidence="1">
    <location>
        <begin position="63"/>
        <end position="129"/>
    </location>
</feature>
<accession>M7YW02</accession>
<evidence type="ECO:0000313" key="2">
    <source>
        <dbReference type="EMBL" id="EMS51311.1"/>
    </source>
</evidence>
<organism evidence="2">
    <name type="scientific">Triticum urartu</name>
    <name type="common">Red wild einkorn</name>
    <name type="synonym">Crithodium urartu</name>
    <dbReference type="NCBI Taxonomy" id="4572"/>
    <lineage>
        <taxon>Eukaryota</taxon>
        <taxon>Viridiplantae</taxon>
        <taxon>Streptophyta</taxon>
        <taxon>Embryophyta</taxon>
        <taxon>Tracheophyta</taxon>
        <taxon>Spermatophyta</taxon>
        <taxon>Magnoliopsida</taxon>
        <taxon>Liliopsida</taxon>
        <taxon>Poales</taxon>
        <taxon>Poaceae</taxon>
        <taxon>BOP clade</taxon>
        <taxon>Pooideae</taxon>
        <taxon>Triticodae</taxon>
        <taxon>Triticeae</taxon>
        <taxon>Triticinae</taxon>
        <taxon>Triticum</taxon>
    </lineage>
</organism>
<sequence>MSKMQRGMQGAQGLHIQASGNMDLYMEHPNRKQSCSEPIQRASACRHFVVAYMVLPDPTFFTTSSTPSPTSTAGTAAPRSGSGRLTPRACSSALCSTTSSAPTRGAPRSNWREPPMRPSSESRPEAPAVEEVVGPNRVYFVDDDGTLAFGSGVRDLDMDASKKSKAGAQKDEIFFVRVGVKEQSSNIHLDSSAGHLHRNLHLLVINGDWREFPLK</sequence>
<gene>
    <name evidence="2" type="ORF">TRIUR3_29189</name>
</gene>
<dbReference type="EMBL" id="KD221370">
    <property type="protein sequence ID" value="EMS51311.1"/>
    <property type="molecule type" value="Genomic_DNA"/>
</dbReference>
<feature type="compositionally biased region" description="Basic and acidic residues" evidence="1">
    <location>
        <begin position="110"/>
        <end position="124"/>
    </location>
</feature>
<proteinExistence type="predicted"/>